<gene>
    <name evidence="3" type="ORF">SAMN05421688_3460</name>
</gene>
<accession>A0A1I0YYX1</accession>
<dbReference type="InterPro" id="IPR043129">
    <property type="entry name" value="ATPase_NBD"/>
</dbReference>
<dbReference type="GO" id="GO:0002949">
    <property type="term" value="P:tRNA threonylcarbamoyladenosine modification"/>
    <property type="evidence" value="ECO:0007669"/>
    <property type="project" value="InterPro"/>
</dbReference>
<feature type="domain" description="Gcp-like" evidence="2">
    <location>
        <begin position="33"/>
        <end position="120"/>
    </location>
</feature>
<proteinExistence type="predicted"/>
<dbReference type="InterPro" id="IPR022496">
    <property type="entry name" value="T6A_TsaB"/>
</dbReference>
<dbReference type="STRING" id="871651.SAMN05421688_3460"/>
<evidence type="ECO:0000313" key="4">
    <source>
        <dbReference type="Proteomes" id="UP000198796"/>
    </source>
</evidence>
<evidence type="ECO:0000259" key="2">
    <source>
        <dbReference type="Pfam" id="PF00814"/>
    </source>
</evidence>
<dbReference type="SUPFAM" id="SSF53067">
    <property type="entry name" value="Actin-like ATPase domain"/>
    <property type="match status" value="1"/>
</dbReference>
<name>A0A1I0YYX1_9RHOB</name>
<dbReference type="Pfam" id="PF00814">
    <property type="entry name" value="TsaD"/>
    <property type="match status" value="1"/>
</dbReference>
<dbReference type="AlphaFoldDB" id="A0A1I0YYX1"/>
<reference evidence="3 4" key="1">
    <citation type="submission" date="2016-10" db="EMBL/GenBank/DDBJ databases">
        <authorList>
            <person name="de Groot N.N."/>
        </authorList>
    </citation>
    <scope>NUCLEOTIDE SEQUENCE [LARGE SCALE GENOMIC DNA]</scope>
    <source>
        <strain evidence="3 4">DSM 29316</strain>
    </source>
</reference>
<protein>
    <submittedName>
        <fullName evidence="3">tRNA threonylcarbamoyl adenosine modification protein YeaZ</fullName>
    </submittedName>
</protein>
<dbReference type="Proteomes" id="UP000198796">
    <property type="component" value="Unassembled WGS sequence"/>
</dbReference>
<keyword evidence="4" id="KW-1185">Reference proteome</keyword>
<dbReference type="PANTHER" id="PTHR11735:SF11">
    <property type="entry name" value="TRNA THREONYLCARBAMOYLADENOSINE BIOSYNTHESIS PROTEIN TSAB"/>
    <property type="match status" value="1"/>
</dbReference>
<dbReference type="Gene3D" id="3.30.420.40">
    <property type="match status" value="1"/>
</dbReference>
<dbReference type="NCBIfam" id="TIGR03725">
    <property type="entry name" value="T6A_YeaZ"/>
    <property type="match status" value="1"/>
</dbReference>
<evidence type="ECO:0000256" key="1">
    <source>
        <dbReference type="SAM" id="MobiDB-lite"/>
    </source>
</evidence>
<sequence>MTDRLILAFDTSAAHCAAALLRGETVLASTAEEMTRGQAERLMPVMETLMAEAGINWPQLNAIGVGIGPGNFTGIRIAVSAARGLALALDIPAIGVDSFDIALNGATGAATVPAPRGQVYLRESDDAAPYLVAETDAPDARTLPAPQEMAERIARITAQRLPHDGTPPAPLYVRAADAAPPRDTAPEVVE</sequence>
<dbReference type="GO" id="GO:0005829">
    <property type="term" value="C:cytosol"/>
    <property type="evidence" value="ECO:0007669"/>
    <property type="project" value="TreeGrafter"/>
</dbReference>
<dbReference type="OrthoDB" id="9809995at2"/>
<evidence type="ECO:0000313" key="3">
    <source>
        <dbReference type="EMBL" id="SFB18056.1"/>
    </source>
</evidence>
<feature type="region of interest" description="Disordered" evidence="1">
    <location>
        <begin position="159"/>
        <end position="190"/>
    </location>
</feature>
<dbReference type="InterPro" id="IPR000905">
    <property type="entry name" value="Gcp-like_dom"/>
</dbReference>
<dbReference type="EMBL" id="FOJU01000009">
    <property type="protein sequence ID" value="SFB18056.1"/>
    <property type="molecule type" value="Genomic_DNA"/>
</dbReference>
<organism evidence="3 4">
    <name type="scientific">Poseidonocella pacifica</name>
    <dbReference type="NCBI Taxonomy" id="871651"/>
    <lineage>
        <taxon>Bacteria</taxon>
        <taxon>Pseudomonadati</taxon>
        <taxon>Pseudomonadota</taxon>
        <taxon>Alphaproteobacteria</taxon>
        <taxon>Rhodobacterales</taxon>
        <taxon>Roseobacteraceae</taxon>
        <taxon>Poseidonocella</taxon>
    </lineage>
</organism>
<dbReference type="PANTHER" id="PTHR11735">
    <property type="entry name" value="TRNA N6-ADENOSINE THREONYLCARBAMOYLTRANSFERASE"/>
    <property type="match status" value="1"/>
</dbReference>
<dbReference type="RefSeq" id="WP_092066968.1">
    <property type="nucleotide sequence ID" value="NZ_FOJU01000009.1"/>
</dbReference>